<name>A0A0P0W2M7_ORYSJ</name>
<keyword evidence="2" id="KW-1185">Reference proteome</keyword>
<dbReference type="PaxDb" id="39947-A0A0P0W2M7"/>
<evidence type="ECO:0000313" key="2">
    <source>
        <dbReference type="Proteomes" id="UP000059680"/>
    </source>
</evidence>
<evidence type="ECO:0000313" key="1">
    <source>
        <dbReference type="EMBL" id="BAS86108.1"/>
    </source>
</evidence>
<dbReference type="Proteomes" id="UP000059680">
    <property type="component" value="Chromosome 3"/>
</dbReference>
<reference evidence="1 2" key="3">
    <citation type="journal article" date="2013" name="Rice">
        <title>Improvement of the Oryza sativa Nipponbare reference genome using next generation sequence and optical map data.</title>
        <authorList>
            <person name="Kawahara Y."/>
            <person name="de la Bastide M."/>
            <person name="Hamilton J.P."/>
            <person name="Kanamori H."/>
            <person name="McCombie W.R."/>
            <person name="Ouyang S."/>
            <person name="Schwartz D.C."/>
            <person name="Tanaka T."/>
            <person name="Wu J."/>
            <person name="Zhou S."/>
            <person name="Childs K.L."/>
            <person name="Davidson R.M."/>
            <person name="Lin H."/>
            <person name="Quesada-Ocampo L."/>
            <person name="Vaillancourt B."/>
            <person name="Sakai H."/>
            <person name="Lee S.S."/>
            <person name="Kim J."/>
            <person name="Numa H."/>
            <person name="Itoh T."/>
            <person name="Buell C.R."/>
            <person name="Matsumoto T."/>
        </authorList>
    </citation>
    <scope>NUCLEOTIDE SEQUENCE [LARGE SCALE GENOMIC DNA]</scope>
    <source>
        <strain evidence="2">cv. Nipponbare</strain>
    </source>
</reference>
<reference evidence="2" key="1">
    <citation type="journal article" date="2005" name="Nature">
        <title>The map-based sequence of the rice genome.</title>
        <authorList>
            <consortium name="International rice genome sequencing project (IRGSP)"/>
            <person name="Matsumoto T."/>
            <person name="Wu J."/>
            <person name="Kanamori H."/>
            <person name="Katayose Y."/>
            <person name="Fujisawa M."/>
            <person name="Namiki N."/>
            <person name="Mizuno H."/>
            <person name="Yamamoto K."/>
            <person name="Antonio B.A."/>
            <person name="Baba T."/>
            <person name="Sakata K."/>
            <person name="Nagamura Y."/>
            <person name="Aoki H."/>
            <person name="Arikawa K."/>
            <person name="Arita K."/>
            <person name="Bito T."/>
            <person name="Chiden Y."/>
            <person name="Fujitsuka N."/>
            <person name="Fukunaka R."/>
            <person name="Hamada M."/>
            <person name="Harada C."/>
            <person name="Hayashi A."/>
            <person name="Hijishita S."/>
            <person name="Honda M."/>
            <person name="Hosokawa S."/>
            <person name="Ichikawa Y."/>
            <person name="Idonuma A."/>
            <person name="Iijima M."/>
            <person name="Ikeda M."/>
            <person name="Ikeno M."/>
            <person name="Ito K."/>
            <person name="Ito S."/>
            <person name="Ito T."/>
            <person name="Ito Y."/>
            <person name="Ito Y."/>
            <person name="Iwabuchi A."/>
            <person name="Kamiya K."/>
            <person name="Karasawa W."/>
            <person name="Kurita K."/>
            <person name="Katagiri S."/>
            <person name="Kikuta A."/>
            <person name="Kobayashi H."/>
            <person name="Kobayashi N."/>
            <person name="Machita K."/>
            <person name="Maehara T."/>
            <person name="Masukawa M."/>
            <person name="Mizubayashi T."/>
            <person name="Mukai Y."/>
            <person name="Nagasaki H."/>
            <person name="Nagata Y."/>
            <person name="Naito S."/>
            <person name="Nakashima M."/>
            <person name="Nakama Y."/>
            <person name="Nakamichi Y."/>
            <person name="Nakamura M."/>
            <person name="Meguro A."/>
            <person name="Negishi M."/>
            <person name="Ohta I."/>
            <person name="Ohta T."/>
            <person name="Okamoto M."/>
            <person name="Ono N."/>
            <person name="Saji S."/>
            <person name="Sakaguchi M."/>
            <person name="Sakai K."/>
            <person name="Shibata M."/>
            <person name="Shimokawa T."/>
            <person name="Song J."/>
            <person name="Takazaki Y."/>
            <person name="Terasawa K."/>
            <person name="Tsugane M."/>
            <person name="Tsuji K."/>
            <person name="Ueda S."/>
            <person name="Waki K."/>
            <person name="Yamagata H."/>
            <person name="Yamamoto M."/>
            <person name="Yamamoto S."/>
            <person name="Yamane H."/>
            <person name="Yoshiki S."/>
            <person name="Yoshihara R."/>
            <person name="Yukawa K."/>
            <person name="Zhong H."/>
            <person name="Yano M."/>
            <person name="Yuan Q."/>
            <person name="Ouyang S."/>
            <person name="Liu J."/>
            <person name="Jones K.M."/>
            <person name="Gansberger K."/>
            <person name="Moffat K."/>
            <person name="Hill J."/>
            <person name="Bera J."/>
            <person name="Fadrosh D."/>
            <person name="Jin S."/>
            <person name="Johri S."/>
            <person name="Kim M."/>
            <person name="Overton L."/>
            <person name="Reardon M."/>
            <person name="Tsitrin T."/>
            <person name="Vuong H."/>
            <person name="Weaver B."/>
            <person name="Ciecko A."/>
            <person name="Tallon L."/>
            <person name="Jackson J."/>
            <person name="Pai G."/>
            <person name="Aken S.V."/>
            <person name="Utterback T."/>
            <person name="Reidmuller S."/>
            <person name="Feldblyum T."/>
            <person name="Hsiao J."/>
            <person name="Zismann V."/>
            <person name="Iobst S."/>
            <person name="de Vazeille A.R."/>
            <person name="Buell C.R."/>
            <person name="Ying K."/>
            <person name="Li Y."/>
            <person name="Lu T."/>
            <person name="Huang Y."/>
            <person name="Zhao Q."/>
            <person name="Feng Q."/>
            <person name="Zhang L."/>
            <person name="Zhu J."/>
            <person name="Weng Q."/>
            <person name="Mu J."/>
            <person name="Lu Y."/>
            <person name="Fan D."/>
            <person name="Liu Y."/>
            <person name="Guan J."/>
            <person name="Zhang Y."/>
            <person name="Yu S."/>
            <person name="Liu X."/>
            <person name="Zhang Y."/>
            <person name="Hong G."/>
            <person name="Han B."/>
            <person name="Choisne N."/>
            <person name="Demange N."/>
            <person name="Orjeda G."/>
            <person name="Samain S."/>
            <person name="Cattolico L."/>
            <person name="Pelletier E."/>
            <person name="Couloux A."/>
            <person name="Segurens B."/>
            <person name="Wincker P."/>
            <person name="D'Hont A."/>
            <person name="Scarpelli C."/>
            <person name="Weissenbach J."/>
            <person name="Salanoubat M."/>
            <person name="Quetier F."/>
            <person name="Yu Y."/>
            <person name="Kim H.R."/>
            <person name="Rambo T."/>
            <person name="Currie J."/>
            <person name="Collura K."/>
            <person name="Luo M."/>
            <person name="Yang T."/>
            <person name="Ammiraju J.S.S."/>
            <person name="Engler F."/>
            <person name="Soderlund C."/>
            <person name="Wing R.A."/>
            <person name="Palmer L.E."/>
            <person name="de la Bastide M."/>
            <person name="Spiegel L."/>
            <person name="Nascimento L."/>
            <person name="Zutavern T."/>
            <person name="O'Shaughnessy A."/>
            <person name="Dike S."/>
            <person name="Dedhia N."/>
            <person name="Preston R."/>
            <person name="Balija V."/>
            <person name="McCombie W.R."/>
            <person name="Chow T."/>
            <person name="Chen H."/>
            <person name="Chung M."/>
            <person name="Chen C."/>
            <person name="Shaw J."/>
            <person name="Wu H."/>
            <person name="Hsiao K."/>
            <person name="Chao Y."/>
            <person name="Chu M."/>
            <person name="Cheng C."/>
            <person name="Hour A."/>
            <person name="Lee P."/>
            <person name="Lin S."/>
            <person name="Lin Y."/>
            <person name="Liou J."/>
            <person name="Liu S."/>
            <person name="Hsing Y."/>
            <person name="Raghuvanshi S."/>
            <person name="Mohanty A."/>
            <person name="Bharti A.K."/>
            <person name="Gaur A."/>
            <person name="Gupta V."/>
            <person name="Kumar D."/>
            <person name="Ravi V."/>
            <person name="Vij S."/>
            <person name="Kapur A."/>
            <person name="Khurana P."/>
            <person name="Khurana P."/>
            <person name="Khurana J.P."/>
            <person name="Tyagi A.K."/>
            <person name="Gaikwad K."/>
            <person name="Singh A."/>
            <person name="Dalal V."/>
            <person name="Srivastava S."/>
            <person name="Dixit A."/>
            <person name="Pal A.K."/>
            <person name="Ghazi I.A."/>
            <person name="Yadav M."/>
            <person name="Pandit A."/>
            <person name="Bhargava A."/>
            <person name="Sureshbabu K."/>
            <person name="Batra K."/>
            <person name="Sharma T.R."/>
            <person name="Mohapatra T."/>
            <person name="Singh N.K."/>
            <person name="Messing J."/>
            <person name="Nelson A.B."/>
            <person name="Fuks G."/>
            <person name="Kavchok S."/>
            <person name="Keizer G."/>
            <person name="Linton E."/>
            <person name="Llaca V."/>
            <person name="Song R."/>
            <person name="Tanyolac B."/>
            <person name="Young S."/>
            <person name="Ho-Il K."/>
            <person name="Hahn J.H."/>
            <person name="Sangsakoo G."/>
            <person name="Vanavichit A."/>
            <person name="de Mattos Luiz.A.T."/>
            <person name="Zimmer P.D."/>
            <person name="Malone G."/>
            <person name="Dellagostin O."/>
            <person name="de Oliveira A.C."/>
            <person name="Bevan M."/>
            <person name="Bancroft I."/>
            <person name="Minx P."/>
            <person name="Cordum H."/>
            <person name="Wilson R."/>
            <person name="Cheng Z."/>
            <person name="Jin W."/>
            <person name="Jiang J."/>
            <person name="Leong S.A."/>
            <person name="Iwama H."/>
            <person name="Gojobori T."/>
            <person name="Itoh T."/>
            <person name="Niimura Y."/>
            <person name="Fujii Y."/>
            <person name="Habara T."/>
            <person name="Sakai H."/>
            <person name="Sato Y."/>
            <person name="Wilson G."/>
            <person name="Kumar K."/>
            <person name="McCouch S."/>
            <person name="Juretic N."/>
            <person name="Hoen D."/>
            <person name="Wright S."/>
            <person name="Bruskiewich R."/>
            <person name="Bureau T."/>
            <person name="Miyao A."/>
            <person name="Hirochika H."/>
            <person name="Nishikawa T."/>
            <person name="Kadowaki K."/>
            <person name="Sugiura M."/>
            <person name="Burr B."/>
            <person name="Sasaki T."/>
        </authorList>
    </citation>
    <scope>NUCLEOTIDE SEQUENCE [LARGE SCALE GENOMIC DNA]</scope>
    <source>
        <strain evidence="2">cv. Nipponbare</strain>
    </source>
</reference>
<dbReference type="InParanoid" id="A0A0P0W2M7"/>
<sequence length="72" mass="8072">MIKDRVITIGRPGCSSCPRAPRTIRLRPMNGYQLSNPRAQPIHNVVHDLLLLGLDEQIMKQTVVQIEGLVRG</sequence>
<dbReference type="Gramene" id="Os03t0719450-00">
    <property type="protein sequence ID" value="Os03t0719450-00"/>
    <property type="gene ID" value="Os03g0719450"/>
</dbReference>
<reference evidence="1 2" key="2">
    <citation type="journal article" date="2013" name="Plant Cell Physiol.">
        <title>Rice Annotation Project Database (RAP-DB): an integrative and interactive database for rice genomics.</title>
        <authorList>
            <person name="Sakai H."/>
            <person name="Lee S.S."/>
            <person name="Tanaka T."/>
            <person name="Numa H."/>
            <person name="Kim J."/>
            <person name="Kawahara Y."/>
            <person name="Wakimoto H."/>
            <person name="Yang C.C."/>
            <person name="Iwamoto M."/>
            <person name="Abe T."/>
            <person name="Yamada Y."/>
            <person name="Muto A."/>
            <person name="Inokuchi H."/>
            <person name="Ikemura T."/>
            <person name="Matsumoto T."/>
            <person name="Sasaki T."/>
            <person name="Itoh T."/>
        </authorList>
    </citation>
    <scope>NUCLEOTIDE SEQUENCE [LARGE SCALE GENOMIC DNA]</scope>
    <source>
        <strain evidence="2">cv. Nipponbare</strain>
    </source>
</reference>
<organism evidence="1 2">
    <name type="scientific">Oryza sativa subsp. japonica</name>
    <name type="common">Rice</name>
    <dbReference type="NCBI Taxonomy" id="39947"/>
    <lineage>
        <taxon>Eukaryota</taxon>
        <taxon>Viridiplantae</taxon>
        <taxon>Streptophyta</taxon>
        <taxon>Embryophyta</taxon>
        <taxon>Tracheophyta</taxon>
        <taxon>Spermatophyta</taxon>
        <taxon>Magnoliopsida</taxon>
        <taxon>Liliopsida</taxon>
        <taxon>Poales</taxon>
        <taxon>Poaceae</taxon>
        <taxon>BOP clade</taxon>
        <taxon>Oryzoideae</taxon>
        <taxon>Oryzeae</taxon>
        <taxon>Oryzinae</taxon>
        <taxon>Oryza</taxon>
        <taxon>Oryza sativa</taxon>
    </lineage>
</organism>
<accession>A0A0P0W2M7</accession>
<dbReference type="AlphaFoldDB" id="A0A0P0W2M7"/>
<gene>
    <name evidence="1" type="ordered locus">Os03g0719450</name>
    <name evidence="1" type="ORF">OSNPB_030719450</name>
</gene>
<protein>
    <submittedName>
        <fullName evidence="1">Os03g0719450 protein</fullName>
    </submittedName>
</protein>
<dbReference type="EMBL" id="AP014959">
    <property type="protein sequence ID" value="BAS86108.1"/>
    <property type="molecule type" value="Genomic_DNA"/>
</dbReference>
<proteinExistence type="predicted"/>